<evidence type="ECO:0000313" key="6">
    <source>
        <dbReference type="Proteomes" id="UP000621454"/>
    </source>
</evidence>
<dbReference type="Gene3D" id="2.40.160.210">
    <property type="entry name" value="Acyl-CoA thioesterase, double hotdog domain"/>
    <property type="match status" value="1"/>
</dbReference>
<dbReference type="EMBL" id="BMGC01000055">
    <property type="protein sequence ID" value="GGB47144.1"/>
    <property type="molecule type" value="Genomic_DNA"/>
</dbReference>
<evidence type="ECO:0000256" key="1">
    <source>
        <dbReference type="ARBA" id="ARBA00006538"/>
    </source>
</evidence>
<evidence type="ECO:0000313" key="5">
    <source>
        <dbReference type="EMBL" id="GGB47144.1"/>
    </source>
</evidence>
<reference evidence="5" key="2">
    <citation type="submission" date="2020-09" db="EMBL/GenBank/DDBJ databases">
        <authorList>
            <person name="Sun Q."/>
            <person name="Zhou Y."/>
        </authorList>
    </citation>
    <scope>NUCLEOTIDE SEQUENCE</scope>
    <source>
        <strain evidence="5">CGMCC 1.12827</strain>
    </source>
</reference>
<accession>A0A916X1S0</accession>
<dbReference type="SUPFAM" id="SSF54637">
    <property type="entry name" value="Thioesterase/thiol ester dehydrase-isomerase"/>
    <property type="match status" value="2"/>
</dbReference>
<dbReference type="Proteomes" id="UP000621454">
    <property type="component" value="Unassembled WGS sequence"/>
</dbReference>
<keyword evidence="2" id="KW-0378">Hydrolase</keyword>
<dbReference type="PANTHER" id="PTHR11066:SF34">
    <property type="entry name" value="ACYL-COENZYME A THIOESTERASE 8"/>
    <property type="match status" value="1"/>
</dbReference>
<dbReference type="CDD" id="cd03445">
    <property type="entry name" value="Thioesterase_II_repeat2"/>
    <property type="match status" value="1"/>
</dbReference>
<sequence>MNPIDPINSVAVNSLTTALTLPEVAPDVFVGHHQRIPSGRAYGGEIVAQAATAMENTVGPDRRIHSLHGYFLRPGDVDEATTWSVERVRDGRGFSARAVRGTQRGKEIFAAQASFHVGASGAAHQRPMPELPDPESLPTAADLLVATDVRDARYWSYERHFDLRHDPGAVYVDAGEQRVFRQIVWARATDDLPAEPAVHRRALAYLCDYTLLEPALRYHGFAWSDPGVVTASLDHAMWWHADARVDDWVTLVQEVPISGDGRALATATVYAQSGAMLANVVQEGMLVLPIG</sequence>
<gene>
    <name evidence="5" type="ORF">GCM10011489_37960</name>
</gene>
<dbReference type="GO" id="GO:0006637">
    <property type="term" value="P:acyl-CoA metabolic process"/>
    <property type="evidence" value="ECO:0007669"/>
    <property type="project" value="InterPro"/>
</dbReference>
<name>A0A916X1S0_9ACTN</name>
<feature type="domain" description="Acyl-CoA thioesterase-like N-terminal HotDog" evidence="4">
    <location>
        <begin position="35"/>
        <end position="116"/>
    </location>
</feature>
<evidence type="ECO:0000259" key="3">
    <source>
        <dbReference type="Pfam" id="PF02551"/>
    </source>
</evidence>
<dbReference type="InterPro" id="IPR029069">
    <property type="entry name" value="HotDog_dom_sf"/>
</dbReference>
<evidence type="ECO:0000256" key="2">
    <source>
        <dbReference type="ARBA" id="ARBA00022801"/>
    </source>
</evidence>
<protein>
    <submittedName>
        <fullName evidence="5">Acyl-CoA thioesterase II</fullName>
    </submittedName>
</protein>
<comment type="similarity">
    <text evidence="1">Belongs to the C/M/P thioester hydrolase family.</text>
</comment>
<dbReference type="InterPro" id="IPR025652">
    <property type="entry name" value="TesB_C"/>
</dbReference>
<dbReference type="Pfam" id="PF13622">
    <property type="entry name" value="4HBT_3"/>
    <property type="match status" value="1"/>
</dbReference>
<feature type="domain" description="Acyl-CoA thioesterase 2 C-terminal" evidence="3">
    <location>
        <begin position="163"/>
        <end position="285"/>
    </location>
</feature>
<dbReference type="InterPro" id="IPR042171">
    <property type="entry name" value="Acyl-CoA_hotdog"/>
</dbReference>
<dbReference type="AlphaFoldDB" id="A0A916X1S0"/>
<organism evidence="5 6">
    <name type="scientific">Gordonia jinhuaensis</name>
    <dbReference type="NCBI Taxonomy" id="1517702"/>
    <lineage>
        <taxon>Bacteria</taxon>
        <taxon>Bacillati</taxon>
        <taxon>Actinomycetota</taxon>
        <taxon>Actinomycetes</taxon>
        <taxon>Mycobacteriales</taxon>
        <taxon>Gordoniaceae</taxon>
        <taxon>Gordonia</taxon>
    </lineage>
</organism>
<dbReference type="CDD" id="cd03444">
    <property type="entry name" value="Thioesterase_II_repeat1"/>
    <property type="match status" value="1"/>
</dbReference>
<dbReference type="GO" id="GO:0047617">
    <property type="term" value="F:fatty acyl-CoA hydrolase activity"/>
    <property type="evidence" value="ECO:0007669"/>
    <property type="project" value="InterPro"/>
</dbReference>
<proteinExistence type="inferred from homology"/>
<reference evidence="5" key="1">
    <citation type="journal article" date="2014" name="Int. J. Syst. Evol. Microbiol.">
        <title>Complete genome sequence of Corynebacterium casei LMG S-19264T (=DSM 44701T), isolated from a smear-ripened cheese.</title>
        <authorList>
            <consortium name="US DOE Joint Genome Institute (JGI-PGF)"/>
            <person name="Walter F."/>
            <person name="Albersmeier A."/>
            <person name="Kalinowski J."/>
            <person name="Ruckert C."/>
        </authorList>
    </citation>
    <scope>NUCLEOTIDE SEQUENCE</scope>
    <source>
        <strain evidence="5">CGMCC 1.12827</strain>
    </source>
</reference>
<evidence type="ECO:0000259" key="4">
    <source>
        <dbReference type="Pfam" id="PF13622"/>
    </source>
</evidence>
<dbReference type="GO" id="GO:0009062">
    <property type="term" value="P:fatty acid catabolic process"/>
    <property type="evidence" value="ECO:0007669"/>
    <property type="project" value="TreeGrafter"/>
</dbReference>
<dbReference type="PANTHER" id="PTHR11066">
    <property type="entry name" value="ACYL-COA THIOESTERASE"/>
    <property type="match status" value="1"/>
</dbReference>
<keyword evidence="6" id="KW-1185">Reference proteome</keyword>
<dbReference type="InterPro" id="IPR003703">
    <property type="entry name" value="Acyl_CoA_thio"/>
</dbReference>
<dbReference type="RefSeq" id="WP_188588756.1">
    <property type="nucleotide sequence ID" value="NZ_BMGC01000055.1"/>
</dbReference>
<comment type="caution">
    <text evidence="5">The sequence shown here is derived from an EMBL/GenBank/DDBJ whole genome shotgun (WGS) entry which is preliminary data.</text>
</comment>
<dbReference type="Pfam" id="PF02551">
    <property type="entry name" value="Acyl_CoA_thio"/>
    <property type="match status" value="1"/>
</dbReference>
<dbReference type="InterPro" id="IPR049449">
    <property type="entry name" value="TesB_ACOT8-like_N"/>
</dbReference>